<feature type="non-terminal residue" evidence="2">
    <location>
        <position position="33"/>
    </location>
</feature>
<feature type="region of interest" description="Disordered" evidence="1">
    <location>
        <begin position="1"/>
        <end position="33"/>
    </location>
</feature>
<name>A0A8X6I6F8_9ARAC</name>
<dbReference type="EMBL" id="BMAV01024074">
    <property type="protein sequence ID" value="GFS29920.1"/>
    <property type="molecule type" value="Genomic_DNA"/>
</dbReference>
<sequence length="33" mass="3432">MDGSRVGSSERRVLGGGGAIRGDPFNQREEIAG</sequence>
<accession>A0A8X6I6F8</accession>
<reference evidence="2" key="1">
    <citation type="submission" date="2020-08" db="EMBL/GenBank/DDBJ databases">
        <title>Multicomponent nature underlies the extraordinary mechanical properties of spider dragline silk.</title>
        <authorList>
            <person name="Kono N."/>
            <person name="Nakamura H."/>
            <person name="Mori M."/>
            <person name="Yoshida Y."/>
            <person name="Ohtoshi R."/>
            <person name="Malay A.D."/>
            <person name="Moran D.A.P."/>
            <person name="Tomita M."/>
            <person name="Numata K."/>
            <person name="Arakawa K."/>
        </authorList>
    </citation>
    <scope>NUCLEOTIDE SEQUENCE</scope>
</reference>
<protein>
    <submittedName>
        <fullName evidence="2">Uncharacterized protein</fullName>
    </submittedName>
</protein>
<evidence type="ECO:0000313" key="3">
    <source>
        <dbReference type="Proteomes" id="UP000886998"/>
    </source>
</evidence>
<evidence type="ECO:0000256" key="1">
    <source>
        <dbReference type="SAM" id="MobiDB-lite"/>
    </source>
</evidence>
<dbReference type="AlphaFoldDB" id="A0A8X6I6F8"/>
<dbReference type="Proteomes" id="UP000886998">
    <property type="component" value="Unassembled WGS sequence"/>
</dbReference>
<gene>
    <name evidence="2" type="ORF">TNIN_196761</name>
</gene>
<organism evidence="2 3">
    <name type="scientific">Trichonephila inaurata madagascariensis</name>
    <dbReference type="NCBI Taxonomy" id="2747483"/>
    <lineage>
        <taxon>Eukaryota</taxon>
        <taxon>Metazoa</taxon>
        <taxon>Ecdysozoa</taxon>
        <taxon>Arthropoda</taxon>
        <taxon>Chelicerata</taxon>
        <taxon>Arachnida</taxon>
        <taxon>Araneae</taxon>
        <taxon>Araneomorphae</taxon>
        <taxon>Entelegynae</taxon>
        <taxon>Araneoidea</taxon>
        <taxon>Nephilidae</taxon>
        <taxon>Trichonephila</taxon>
        <taxon>Trichonephila inaurata</taxon>
    </lineage>
</organism>
<proteinExistence type="predicted"/>
<keyword evidence="3" id="KW-1185">Reference proteome</keyword>
<evidence type="ECO:0000313" key="2">
    <source>
        <dbReference type="EMBL" id="GFS29920.1"/>
    </source>
</evidence>
<comment type="caution">
    <text evidence="2">The sequence shown here is derived from an EMBL/GenBank/DDBJ whole genome shotgun (WGS) entry which is preliminary data.</text>
</comment>